<dbReference type="FunFam" id="3.40.50.300:FF:000016">
    <property type="entry name" value="Oligopeptide ABC transporter ATP-binding component"/>
    <property type="match status" value="1"/>
</dbReference>
<dbReference type="AlphaFoldDB" id="A0A0X3BJH5"/>
<dbReference type="EMBL" id="LT158599">
    <property type="protein sequence ID" value="CVK32111.1"/>
    <property type="molecule type" value="Genomic_DNA"/>
</dbReference>
<dbReference type="Proteomes" id="UP000069850">
    <property type="component" value="Chromosome 1"/>
</dbReference>
<protein>
    <submittedName>
        <fullName evidence="7">Oligopeptide transport ATP-binding protein OppF</fullName>
    </submittedName>
</protein>
<evidence type="ECO:0000256" key="3">
    <source>
        <dbReference type="ARBA" id="ARBA00022741"/>
    </source>
</evidence>
<feature type="region of interest" description="Disordered" evidence="5">
    <location>
        <begin position="272"/>
        <end position="305"/>
    </location>
</feature>
<keyword evidence="3" id="KW-0547">Nucleotide-binding</keyword>
<keyword evidence="2" id="KW-0813">Transport</keyword>
<evidence type="ECO:0000256" key="5">
    <source>
        <dbReference type="SAM" id="MobiDB-lite"/>
    </source>
</evidence>
<dbReference type="InterPro" id="IPR003593">
    <property type="entry name" value="AAA+_ATPase"/>
</dbReference>
<dbReference type="GO" id="GO:0016887">
    <property type="term" value="F:ATP hydrolysis activity"/>
    <property type="evidence" value="ECO:0007669"/>
    <property type="project" value="InterPro"/>
</dbReference>
<dbReference type="InterPro" id="IPR003439">
    <property type="entry name" value="ABC_transporter-like_ATP-bd"/>
</dbReference>
<evidence type="ECO:0000259" key="6">
    <source>
        <dbReference type="PROSITE" id="PS50893"/>
    </source>
</evidence>
<comment type="similarity">
    <text evidence="1">Belongs to the ABC transporter superfamily.</text>
</comment>
<accession>A0A0X3BJH5</accession>
<evidence type="ECO:0000256" key="1">
    <source>
        <dbReference type="ARBA" id="ARBA00005417"/>
    </source>
</evidence>
<proteinExistence type="inferred from homology"/>
<keyword evidence="4 7" id="KW-0067">ATP-binding</keyword>
<dbReference type="GO" id="GO:0055085">
    <property type="term" value="P:transmembrane transport"/>
    <property type="evidence" value="ECO:0007669"/>
    <property type="project" value="UniProtKB-ARBA"/>
</dbReference>
<dbReference type="PANTHER" id="PTHR43776">
    <property type="entry name" value="TRANSPORT ATP-BINDING PROTEIN"/>
    <property type="match status" value="1"/>
</dbReference>
<evidence type="ECO:0000256" key="2">
    <source>
        <dbReference type="ARBA" id="ARBA00022448"/>
    </source>
</evidence>
<gene>
    <name evidence="7" type="primary">oppF</name>
    <name evidence="7" type="ORF">MMAB1_0897</name>
</gene>
<evidence type="ECO:0000256" key="4">
    <source>
        <dbReference type="ARBA" id="ARBA00022840"/>
    </source>
</evidence>
<dbReference type="CDD" id="cd03257">
    <property type="entry name" value="ABC_NikE_OppD_transporters"/>
    <property type="match status" value="1"/>
</dbReference>
<dbReference type="PROSITE" id="PS50893">
    <property type="entry name" value="ABC_TRANSPORTER_2"/>
    <property type="match status" value="1"/>
</dbReference>
<dbReference type="GO" id="GO:0005524">
    <property type="term" value="F:ATP binding"/>
    <property type="evidence" value="ECO:0007669"/>
    <property type="project" value="UniProtKB-KW"/>
</dbReference>
<dbReference type="InterPro" id="IPR050319">
    <property type="entry name" value="ABC_transp_ATP-bind"/>
</dbReference>
<dbReference type="SUPFAM" id="SSF52540">
    <property type="entry name" value="P-loop containing nucleoside triphosphate hydrolases"/>
    <property type="match status" value="1"/>
</dbReference>
<name>A0A0X3BJH5_9EURY</name>
<reference evidence="7 8" key="1">
    <citation type="submission" date="2016-01" db="EMBL/GenBank/DDBJ databases">
        <authorList>
            <person name="Manzoor S."/>
        </authorList>
    </citation>
    <scope>NUCLEOTIDE SEQUENCE [LARGE SCALE GENOMIC DNA]</scope>
    <source>
        <strain evidence="7">Methanoculleus sp MAB1</strain>
    </source>
</reference>
<feature type="compositionally biased region" description="Basic residues" evidence="5">
    <location>
        <begin position="278"/>
        <end position="290"/>
    </location>
</feature>
<dbReference type="PANTHER" id="PTHR43776:SF7">
    <property type="entry name" value="D,D-DIPEPTIDE TRANSPORT ATP-BINDING PROTEIN DDPF-RELATED"/>
    <property type="match status" value="1"/>
</dbReference>
<evidence type="ECO:0000313" key="8">
    <source>
        <dbReference type="Proteomes" id="UP000069850"/>
    </source>
</evidence>
<dbReference type="Pfam" id="PF00005">
    <property type="entry name" value="ABC_tran"/>
    <property type="match status" value="1"/>
</dbReference>
<feature type="domain" description="ABC transporter" evidence="6">
    <location>
        <begin position="8"/>
        <end position="254"/>
    </location>
</feature>
<dbReference type="SMART" id="SM00382">
    <property type="entry name" value="AAA"/>
    <property type="match status" value="1"/>
</dbReference>
<organism evidence="7 8">
    <name type="scientific">Methanoculleus bourgensis</name>
    <dbReference type="NCBI Taxonomy" id="83986"/>
    <lineage>
        <taxon>Archaea</taxon>
        <taxon>Methanobacteriati</taxon>
        <taxon>Methanobacteriota</taxon>
        <taxon>Stenosarchaea group</taxon>
        <taxon>Methanomicrobia</taxon>
        <taxon>Methanomicrobiales</taxon>
        <taxon>Methanomicrobiaceae</taxon>
        <taxon>Methanoculleus</taxon>
    </lineage>
</organism>
<dbReference type="InterPro" id="IPR027417">
    <property type="entry name" value="P-loop_NTPase"/>
</dbReference>
<sequence length="305" mass="34407">MLGVCSMIEVSNIRTYFTTGLIHRRVVQAVDDVSFQIEEGETLGLVGESGCGKTTLGRSILRLIEPDEGRVVVNGTDVTALSRRDLRQFRSRMQMIFQDAYASLNPRMRVRESIAEPLKIHRMGDRAAIDRRVRELIEEVGLNEEHLNRRPYELSGGQNQRVVLARILALKPEFIVADEPTSALDVSVQAQILNLIRDLGQEYHMSCLYVSHDLGVIRAMSNRVAVMLEGRIVEIGKAADVLNRPCHPYTRRLVGIPGSLERTPSTAALEMVEERPGHWSRRRQGERRRRPSLDSRARSAHPSGK</sequence>
<evidence type="ECO:0000313" key="7">
    <source>
        <dbReference type="EMBL" id="CVK32111.1"/>
    </source>
</evidence>
<dbReference type="KEGG" id="mema:MMAB1_0897"/>
<dbReference type="Gene3D" id="3.40.50.300">
    <property type="entry name" value="P-loop containing nucleotide triphosphate hydrolases"/>
    <property type="match status" value="1"/>
</dbReference>